<dbReference type="AlphaFoldDB" id="A0A4Y7JB87"/>
<dbReference type="EMBL" id="CM010717">
    <property type="protein sequence ID" value="RZC56885.1"/>
    <property type="molecule type" value="Genomic_DNA"/>
</dbReference>
<evidence type="ECO:0000256" key="1">
    <source>
        <dbReference type="SAM" id="MobiDB-lite"/>
    </source>
</evidence>
<dbReference type="OMA" id="QPLIHNE"/>
<dbReference type="PANTHER" id="PTHR33148">
    <property type="entry name" value="PLASTID MOVEMENT IMPAIRED PROTEIN-RELATED"/>
    <property type="match status" value="1"/>
</dbReference>
<gene>
    <name evidence="2" type="ORF">C5167_015722</name>
</gene>
<dbReference type="Pfam" id="PF14009">
    <property type="entry name" value="PADRE"/>
    <property type="match status" value="1"/>
</dbReference>
<evidence type="ECO:0000313" key="3">
    <source>
        <dbReference type="Proteomes" id="UP000316621"/>
    </source>
</evidence>
<protein>
    <submittedName>
        <fullName evidence="2">Uncharacterized protein</fullName>
    </submittedName>
</protein>
<feature type="compositionally biased region" description="Polar residues" evidence="1">
    <location>
        <begin position="183"/>
        <end position="210"/>
    </location>
</feature>
<name>A0A4Y7JB87_PAPSO</name>
<dbReference type="PANTHER" id="PTHR33148:SF41">
    <property type="entry name" value="DUF4228 DOMAIN PROTEIN"/>
    <property type="match status" value="1"/>
</dbReference>
<dbReference type="InterPro" id="IPR025322">
    <property type="entry name" value="PADRE_dom"/>
</dbReference>
<reference evidence="2 3" key="1">
    <citation type="journal article" date="2018" name="Science">
        <title>The opium poppy genome and morphinan production.</title>
        <authorList>
            <person name="Guo L."/>
            <person name="Winzer T."/>
            <person name="Yang X."/>
            <person name="Li Y."/>
            <person name="Ning Z."/>
            <person name="He Z."/>
            <person name="Teodor R."/>
            <person name="Lu Y."/>
            <person name="Bowser T.A."/>
            <person name="Graham I.A."/>
            <person name="Ye K."/>
        </authorList>
    </citation>
    <scope>NUCLEOTIDE SEQUENCE [LARGE SCALE GENOMIC DNA]</scope>
    <source>
        <strain evidence="3">cv. HN1</strain>
        <tissue evidence="2">Leaves</tissue>
    </source>
</reference>
<proteinExistence type="predicted"/>
<feature type="region of interest" description="Disordered" evidence="1">
    <location>
        <begin position="181"/>
        <end position="210"/>
    </location>
</feature>
<evidence type="ECO:0000313" key="2">
    <source>
        <dbReference type="EMBL" id="RZC56885.1"/>
    </source>
</evidence>
<dbReference type="Proteomes" id="UP000316621">
    <property type="component" value="Chromosome 3"/>
</dbReference>
<keyword evidence="3" id="KW-1185">Reference proteome</keyword>
<dbReference type="STRING" id="3469.A0A4Y7JB87"/>
<accession>A0A4Y7JB87</accession>
<organism evidence="2 3">
    <name type="scientific">Papaver somniferum</name>
    <name type="common">Opium poppy</name>
    <dbReference type="NCBI Taxonomy" id="3469"/>
    <lineage>
        <taxon>Eukaryota</taxon>
        <taxon>Viridiplantae</taxon>
        <taxon>Streptophyta</taxon>
        <taxon>Embryophyta</taxon>
        <taxon>Tracheophyta</taxon>
        <taxon>Spermatophyta</taxon>
        <taxon>Magnoliopsida</taxon>
        <taxon>Ranunculales</taxon>
        <taxon>Papaveraceae</taxon>
        <taxon>Papaveroideae</taxon>
        <taxon>Papaver</taxon>
    </lineage>
</organism>
<dbReference type="OrthoDB" id="1406886at2759"/>
<sequence length="210" mass="22572">MGNCVCSGFSNAAQVIKVITSNGGIMEFYTPITAECITNEFPGHGIYKTSNGTYFLSNPLLHKEELLPGELYYLLPLNTGKVDITAAKYIQDDYSGTSSSFFTPYRMSFDQQSNYYQGSLKRSDSETTIRSSSGGNSNSGVWKVKLVINPEQLSKILSKETSTEALVNSLRTVAKFGCKGVPDSSTPSVASSGIWSLSGSCKASSSESLA</sequence>
<dbReference type="Gramene" id="RZC56885">
    <property type="protein sequence ID" value="RZC56885"/>
    <property type="gene ID" value="C5167_015722"/>
</dbReference>